<organism evidence="1 2">
    <name type="scientific">Ancylostoma ceylanicum</name>
    <dbReference type="NCBI Taxonomy" id="53326"/>
    <lineage>
        <taxon>Eukaryota</taxon>
        <taxon>Metazoa</taxon>
        <taxon>Ecdysozoa</taxon>
        <taxon>Nematoda</taxon>
        <taxon>Chromadorea</taxon>
        <taxon>Rhabditida</taxon>
        <taxon>Rhabditina</taxon>
        <taxon>Rhabditomorpha</taxon>
        <taxon>Strongyloidea</taxon>
        <taxon>Ancylostomatidae</taxon>
        <taxon>Ancylostomatinae</taxon>
        <taxon>Ancylostoma</taxon>
    </lineage>
</organism>
<reference evidence="1 2" key="1">
    <citation type="submission" date="2013-05" db="EMBL/GenBank/DDBJ databases">
        <title>Draft genome of the parasitic nematode Anyclostoma ceylanicum.</title>
        <authorList>
            <person name="Mitreva M."/>
        </authorList>
    </citation>
    <scope>NUCLEOTIDE SEQUENCE [LARGE SCALE GENOMIC DNA]</scope>
</reference>
<accession>A0A0D6M0T0</accession>
<dbReference type="AlphaFoldDB" id="A0A0D6M0T0"/>
<evidence type="ECO:0000313" key="1">
    <source>
        <dbReference type="EMBL" id="EPB73502.1"/>
    </source>
</evidence>
<name>A0A0D6M0T0_9BILA</name>
<sequence length="70" mass="7774">MHGAAGGVLIHEIIVYISEAASEAVVLTMPINRLSNPESARLYGLRLMYMHTIQVFTCTNMMMLYLGSKN</sequence>
<protein>
    <submittedName>
        <fullName evidence="1">Uncharacterized protein</fullName>
    </submittedName>
</protein>
<proteinExistence type="predicted"/>
<dbReference type="Proteomes" id="UP000054495">
    <property type="component" value="Unassembled WGS sequence"/>
</dbReference>
<keyword evidence="2" id="KW-1185">Reference proteome</keyword>
<dbReference type="EMBL" id="KE124985">
    <property type="protein sequence ID" value="EPB73502.1"/>
    <property type="molecule type" value="Genomic_DNA"/>
</dbReference>
<evidence type="ECO:0000313" key="2">
    <source>
        <dbReference type="Proteomes" id="UP000054495"/>
    </source>
</evidence>
<gene>
    <name evidence="1" type="ORF">ANCCEY_07416</name>
</gene>